<dbReference type="AlphaFoldDB" id="A0AA95F209"/>
<gene>
    <name evidence="1" type="ORF">P0Y55_11875</name>
</gene>
<dbReference type="SUPFAM" id="SSF53098">
    <property type="entry name" value="Ribonuclease H-like"/>
    <property type="match status" value="1"/>
</dbReference>
<reference evidence="1" key="1">
    <citation type="submission" date="2023-03" db="EMBL/GenBank/DDBJ databases">
        <title>Andean soil-derived lignocellulolytic bacterial consortium as a source of novel taxa and putative plastic-active enzymes.</title>
        <authorList>
            <person name="Diaz-Garcia L."/>
            <person name="Chuvochina M."/>
            <person name="Feuerriegel G."/>
            <person name="Bunk B."/>
            <person name="Sproer C."/>
            <person name="Streit W.R."/>
            <person name="Rodriguez L.M."/>
            <person name="Overmann J."/>
            <person name="Jimenez D.J."/>
        </authorList>
    </citation>
    <scope>NUCLEOTIDE SEQUENCE</scope>
    <source>
        <strain evidence="1">MAG 2441</strain>
    </source>
</reference>
<dbReference type="InterPro" id="IPR036397">
    <property type="entry name" value="RNaseH_sf"/>
</dbReference>
<name>A0AA95F209_9BACL</name>
<sequence length="191" mass="20963">MRFVGIDPATVTGFVALDIHGNVLEELEVKGEGKSEKGGITTEKLVSLENNLYRLLNPGDEIVLEGAAMGTQKGITTGMIHGGLRTMVHRKGMTFNLLNPTSTKKYVGVTGWTGDKGSKRRLNDKEKKAAVRAAVLEHFGYTHKSHNVIDAYIIARVALNVYLYRELLPTLDNLPYQLEVIQGILEGKETG</sequence>
<dbReference type="EMBL" id="CP119317">
    <property type="protein sequence ID" value="WEK53285.1"/>
    <property type="molecule type" value="Genomic_DNA"/>
</dbReference>
<dbReference type="Gene3D" id="3.30.420.10">
    <property type="entry name" value="Ribonuclease H-like superfamily/Ribonuclease H"/>
    <property type="match status" value="1"/>
</dbReference>
<keyword evidence="2" id="KW-1185">Reference proteome</keyword>
<dbReference type="InterPro" id="IPR012337">
    <property type="entry name" value="RNaseH-like_sf"/>
</dbReference>
<evidence type="ECO:0000313" key="2">
    <source>
        <dbReference type="Proteomes" id="UP001178662"/>
    </source>
</evidence>
<dbReference type="Proteomes" id="UP001178662">
    <property type="component" value="Chromosome"/>
</dbReference>
<evidence type="ECO:0000313" key="1">
    <source>
        <dbReference type="EMBL" id="WEK53285.1"/>
    </source>
</evidence>
<proteinExistence type="predicted"/>
<organism evidence="1 2">
    <name type="scientific">Candidatus Cohnella colombiensis</name>
    <dbReference type="NCBI Taxonomy" id="3121368"/>
    <lineage>
        <taxon>Bacteria</taxon>
        <taxon>Bacillati</taxon>
        <taxon>Bacillota</taxon>
        <taxon>Bacilli</taxon>
        <taxon>Bacillales</taxon>
        <taxon>Paenibacillaceae</taxon>
        <taxon>Cohnella</taxon>
    </lineage>
</organism>
<protein>
    <submittedName>
        <fullName evidence="1">Uncharacterized protein</fullName>
    </submittedName>
</protein>
<accession>A0AA95F209</accession>
<dbReference type="GO" id="GO:0003676">
    <property type="term" value="F:nucleic acid binding"/>
    <property type="evidence" value="ECO:0007669"/>
    <property type="project" value="InterPro"/>
</dbReference>